<comment type="caution">
    <text evidence="1">The sequence shown here is derived from an EMBL/GenBank/DDBJ whole genome shotgun (WGS) entry which is preliminary data.</text>
</comment>
<dbReference type="AlphaFoldDB" id="A0A839ANJ0"/>
<gene>
    <name evidence="1" type="ORF">H3Z83_01950</name>
</gene>
<evidence type="ECO:0000313" key="1">
    <source>
        <dbReference type="EMBL" id="MBA6155291.1"/>
    </source>
</evidence>
<evidence type="ECO:0000313" key="2">
    <source>
        <dbReference type="Proteomes" id="UP000563906"/>
    </source>
</evidence>
<dbReference type="RefSeq" id="WP_182123796.1">
    <property type="nucleotide sequence ID" value="NZ_JACGLS010000001.1"/>
</dbReference>
<dbReference type="EMBL" id="JACGLS010000001">
    <property type="protein sequence ID" value="MBA6155291.1"/>
    <property type="molecule type" value="Genomic_DNA"/>
</dbReference>
<reference evidence="1 2" key="1">
    <citation type="submission" date="2020-07" db="EMBL/GenBank/DDBJ databases">
        <title>Bacterium isolated from marine sediment.</title>
        <authorList>
            <person name="Shang D."/>
            <person name="Du Z.-J."/>
        </authorList>
    </citation>
    <scope>NUCLEOTIDE SEQUENCE [LARGE SCALE GENOMIC DNA]</scope>
    <source>
        <strain evidence="1 2">S7007</strain>
    </source>
</reference>
<protein>
    <submittedName>
        <fullName evidence="1">Uncharacterized protein</fullName>
    </submittedName>
</protein>
<sequence length="230" mass="27819">MKKLLLLLVFFWSIHVNIYSQNHNKKLFYSSFDNTVGLSNTLLSYGTLFKEKYIKRFKNNHNFFLNNKFNKGDIHYKGEPFFDVHLKYDIVDDFVVLKILNQKQNISIKPNKSLIKTFQIGNFKFVNTKLGFLEELYVLKNFSIYKKHQKVSKENLDKLYKKYTFKEKEPQFILFYKGEYYSIKSKRDFIKIFPSKKKNIIKHYRSNKLLAKKDFKHFVIILMKQLQELT</sequence>
<keyword evidence="2" id="KW-1185">Reference proteome</keyword>
<dbReference type="Proteomes" id="UP000563906">
    <property type="component" value="Unassembled WGS sequence"/>
</dbReference>
<proteinExistence type="predicted"/>
<organism evidence="1 2">
    <name type="scientific">Tenacibaculum pelagium</name>
    <dbReference type="NCBI Taxonomy" id="2759527"/>
    <lineage>
        <taxon>Bacteria</taxon>
        <taxon>Pseudomonadati</taxon>
        <taxon>Bacteroidota</taxon>
        <taxon>Flavobacteriia</taxon>
        <taxon>Flavobacteriales</taxon>
        <taxon>Flavobacteriaceae</taxon>
        <taxon>Tenacibaculum</taxon>
    </lineage>
</organism>
<accession>A0A839ANJ0</accession>
<name>A0A839ANJ0_9FLAO</name>